<evidence type="ECO:0000313" key="8">
    <source>
        <dbReference type="EMBL" id="MDO1511731.1"/>
    </source>
</evidence>
<keyword evidence="6" id="KW-0472">Membrane</keyword>
<evidence type="ECO:0008006" key="10">
    <source>
        <dbReference type="Google" id="ProtNLM"/>
    </source>
</evidence>
<comment type="subcellular location">
    <subcellularLocation>
        <location evidence="1">Cell outer membrane</location>
        <topology evidence="1">Multi-pass membrane protein</topology>
    </subcellularLocation>
</comment>
<proteinExistence type="inferred from homology"/>
<evidence type="ECO:0000256" key="6">
    <source>
        <dbReference type="ARBA" id="ARBA00023136"/>
    </source>
</evidence>
<organism evidence="8 9">
    <name type="scientific">Maribacter confluentis</name>
    <dbReference type="NCBI Taxonomy" id="1656093"/>
    <lineage>
        <taxon>Bacteria</taxon>
        <taxon>Pseudomonadati</taxon>
        <taxon>Bacteroidota</taxon>
        <taxon>Flavobacteriia</taxon>
        <taxon>Flavobacteriales</taxon>
        <taxon>Flavobacteriaceae</taxon>
        <taxon>Maribacter</taxon>
    </lineage>
</organism>
<protein>
    <recommendedName>
        <fullName evidence="10">Long-chain fatty acid transport protein</fullName>
    </recommendedName>
</protein>
<dbReference type="PANTHER" id="PTHR35093:SF8">
    <property type="entry name" value="OUTER MEMBRANE PROTEIN NMB0088-RELATED"/>
    <property type="match status" value="1"/>
</dbReference>
<evidence type="ECO:0000256" key="7">
    <source>
        <dbReference type="ARBA" id="ARBA00023237"/>
    </source>
</evidence>
<evidence type="ECO:0000256" key="3">
    <source>
        <dbReference type="ARBA" id="ARBA00022452"/>
    </source>
</evidence>
<dbReference type="InterPro" id="IPR005017">
    <property type="entry name" value="OMPP1/FadL/TodX"/>
</dbReference>
<accession>A0ABT8RLI8</accession>
<name>A0ABT8RLI8_9FLAO</name>
<reference evidence="8" key="1">
    <citation type="journal article" date="2014" name="Int. J. Syst. Evol. Microbiol.">
        <title>Complete genome of a new Firmicutes species belonging to the dominant human colonic microbiota ('Ruminococcus bicirculans') reveals two chromosomes and a selective capacity to utilize plant glucans.</title>
        <authorList>
            <consortium name="NISC Comparative Sequencing Program"/>
            <person name="Wegmann U."/>
            <person name="Louis P."/>
            <person name="Goesmann A."/>
            <person name="Henrissat B."/>
            <person name="Duncan S.H."/>
            <person name="Flint H.J."/>
        </authorList>
    </citation>
    <scope>NUCLEOTIDE SEQUENCE</scope>
    <source>
        <strain evidence="8">CECT 8869</strain>
    </source>
</reference>
<evidence type="ECO:0000256" key="5">
    <source>
        <dbReference type="ARBA" id="ARBA00022729"/>
    </source>
</evidence>
<dbReference type="RefSeq" id="WP_304434970.1">
    <property type="nucleotide sequence ID" value="NZ_JAUKUC010000001.1"/>
</dbReference>
<evidence type="ECO:0000256" key="2">
    <source>
        <dbReference type="ARBA" id="ARBA00008163"/>
    </source>
</evidence>
<keyword evidence="3" id="KW-1134">Transmembrane beta strand</keyword>
<dbReference type="Gene3D" id="2.40.160.60">
    <property type="entry name" value="Outer membrane protein transport protein (OMPP1/FadL/TodX)"/>
    <property type="match status" value="1"/>
</dbReference>
<comment type="caution">
    <text evidence="8">The sequence shown here is derived from an EMBL/GenBank/DDBJ whole genome shotgun (WGS) entry which is preliminary data.</text>
</comment>
<dbReference type="PANTHER" id="PTHR35093">
    <property type="entry name" value="OUTER MEMBRANE PROTEIN NMB0088-RELATED"/>
    <property type="match status" value="1"/>
</dbReference>
<gene>
    <name evidence="8" type="ORF">Q2T41_03515</name>
</gene>
<dbReference type="SUPFAM" id="SSF56935">
    <property type="entry name" value="Porins"/>
    <property type="match status" value="1"/>
</dbReference>
<sequence length="418" mass="46536">MMRKNKQQCLILIIFLITLYHGRAQSEALTSSPYSLYGLGVINQTSIGKFNGLGYSGIGTKSMYELNNLNPSTYALIPQNSFLYDIGITGEFNNYSNKSTSENKTIINFSNLAFGFRIAENLGAGISLIPYSDVGYSILGVSTNIEGSTQTFISNITGVGGLSDLRLNIGYALTDRFRIGLSTSFLFGNIEENEAFIYNSTTFESTEKTNYNGARIGFGMQWDIMDQITIGATAQLPTSLNGQLKRSVTKNLYGTEISVEDEKTDNVADFNLPLELGVGLSLKPIDQITLNADYMKNFWSNTNQSENIGTYTDQDIFALGLEYVKNHKGYKYSQRIRYRLGYNYDNGYLNIANKKVEGYNITAGIGIPTSRGTHSMINLSYSYGSKGILQNVLVKENYHLLSLNLSLEDLWFVKRKVN</sequence>
<keyword evidence="5" id="KW-0732">Signal</keyword>
<evidence type="ECO:0000313" key="9">
    <source>
        <dbReference type="Proteomes" id="UP001168579"/>
    </source>
</evidence>
<evidence type="ECO:0000256" key="1">
    <source>
        <dbReference type="ARBA" id="ARBA00004571"/>
    </source>
</evidence>
<keyword evidence="9" id="KW-1185">Reference proteome</keyword>
<comment type="similarity">
    <text evidence="2">Belongs to the OmpP1/FadL family.</text>
</comment>
<keyword evidence="4" id="KW-0812">Transmembrane</keyword>
<reference evidence="8" key="2">
    <citation type="submission" date="2023-06" db="EMBL/GenBank/DDBJ databases">
        <authorList>
            <person name="Lucena T."/>
            <person name="Sun Q."/>
        </authorList>
    </citation>
    <scope>NUCLEOTIDE SEQUENCE</scope>
    <source>
        <strain evidence="8">CECT 8869</strain>
    </source>
</reference>
<keyword evidence="7" id="KW-0998">Cell outer membrane</keyword>
<dbReference type="Proteomes" id="UP001168579">
    <property type="component" value="Unassembled WGS sequence"/>
</dbReference>
<dbReference type="EMBL" id="JAUKUC010000001">
    <property type="protein sequence ID" value="MDO1511731.1"/>
    <property type="molecule type" value="Genomic_DNA"/>
</dbReference>
<evidence type="ECO:0000256" key="4">
    <source>
        <dbReference type="ARBA" id="ARBA00022692"/>
    </source>
</evidence>